<sequence length="434" mass="47248">MSGEQRTTIELESVSEESESESEDGNGNGDHWSMFVAGDYALSRDEPPTAERSVSRALRERIDATDVSVVNFEAPIVADDARAVDKSGPAIDNPAEAAAAVADAGFDVCTLANNHVRDFGPDGVASTVEALEAVGCETVGVGESHDAAFDPLEIACGGASIGLVNVCEREFNIAGENSHGAAWLSDRRAREAIRDADREFDTVIVVAHAGAEYVPFPAPELQGLLREFVDIGADLVLGHHPHVPQGWETYGDGAIFYSLGNFLFDSMADSENASWGLALEIEFDGPTPVTIELVPTETIGGVVHPLGQVRDLDDHLAYLHRLSELTGDSETLEPYWQEIAIQLFYERYSNWLHMGCGVNLSRARSAPNDPAVQRPIWDLEARRKEILALLTIVRMESHRWVMTKALAVLTGETTDLRTPESREEAQLLLSRTAR</sequence>
<dbReference type="Gene3D" id="3.60.21.10">
    <property type="match status" value="1"/>
</dbReference>
<name>A0AAP2Z1Q9_9EURY</name>
<dbReference type="AlphaFoldDB" id="A0AAP2Z1Q9"/>
<evidence type="ECO:0000259" key="3">
    <source>
        <dbReference type="SMART" id="SM00854"/>
    </source>
</evidence>
<proteinExistence type="inferred from homology"/>
<dbReference type="SUPFAM" id="SSF56300">
    <property type="entry name" value="Metallo-dependent phosphatases"/>
    <property type="match status" value="1"/>
</dbReference>
<organism evidence="4 5">
    <name type="scientific">Natronoglomus mannanivorans</name>
    <dbReference type="NCBI Taxonomy" id="2979990"/>
    <lineage>
        <taxon>Archaea</taxon>
        <taxon>Methanobacteriati</taxon>
        <taxon>Methanobacteriota</taxon>
        <taxon>Stenosarchaea group</taxon>
        <taxon>Halobacteria</taxon>
        <taxon>Halobacteriales</taxon>
        <taxon>Natrialbaceae</taxon>
        <taxon>Natronoglomus</taxon>
    </lineage>
</organism>
<accession>A0AAP2Z1Q9</accession>
<dbReference type="EMBL" id="JAOPKA010000014">
    <property type="protein sequence ID" value="MCU4743297.1"/>
    <property type="molecule type" value="Genomic_DNA"/>
</dbReference>
<dbReference type="InterPro" id="IPR019079">
    <property type="entry name" value="Capsule_synth_CapA"/>
</dbReference>
<dbReference type="InterPro" id="IPR052169">
    <property type="entry name" value="CW_Biosynth-Accessory"/>
</dbReference>
<feature type="domain" description="Capsule synthesis protein CapA" evidence="3">
    <location>
        <begin position="33"/>
        <end position="266"/>
    </location>
</feature>
<dbReference type="RefSeq" id="WP_338005114.1">
    <property type="nucleotide sequence ID" value="NZ_JAOPKA010000014.1"/>
</dbReference>
<dbReference type="Pfam" id="PF09587">
    <property type="entry name" value="PGA_cap"/>
    <property type="match status" value="1"/>
</dbReference>
<evidence type="ECO:0000256" key="2">
    <source>
        <dbReference type="SAM" id="MobiDB-lite"/>
    </source>
</evidence>
<feature type="region of interest" description="Disordered" evidence="2">
    <location>
        <begin position="1"/>
        <end position="33"/>
    </location>
</feature>
<evidence type="ECO:0000313" key="5">
    <source>
        <dbReference type="Proteomes" id="UP001321018"/>
    </source>
</evidence>
<dbReference type="Proteomes" id="UP001321018">
    <property type="component" value="Unassembled WGS sequence"/>
</dbReference>
<gene>
    <name evidence="4" type="ORF">OB960_18065</name>
</gene>
<protein>
    <submittedName>
        <fullName evidence="4">CapA family protein</fullName>
    </submittedName>
</protein>
<comment type="similarity">
    <text evidence="1">Belongs to the CapA family.</text>
</comment>
<dbReference type="InterPro" id="IPR029052">
    <property type="entry name" value="Metallo-depent_PP-like"/>
</dbReference>
<feature type="compositionally biased region" description="Acidic residues" evidence="2">
    <location>
        <begin position="13"/>
        <end position="24"/>
    </location>
</feature>
<comment type="caution">
    <text evidence="4">The sequence shown here is derived from an EMBL/GenBank/DDBJ whole genome shotgun (WGS) entry which is preliminary data.</text>
</comment>
<reference evidence="4" key="1">
    <citation type="submission" date="2022-09" db="EMBL/GenBank/DDBJ databases">
        <title>Enrichment on poylsaccharides allowed isolation of novel metabolic and taxonomic groups of Haloarchaea.</title>
        <authorList>
            <person name="Sorokin D.Y."/>
            <person name="Elcheninov A.G."/>
            <person name="Khizhniak T.V."/>
            <person name="Kolganova T.V."/>
            <person name="Kublanov I.V."/>
        </authorList>
    </citation>
    <scope>NUCLEOTIDE SEQUENCE</scope>
    <source>
        <strain evidence="4">AArc-xg1-1</strain>
    </source>
</reference>
<dbReference type="PANTHER" id="PTHR33393">
    <property type="entry name" value="POLYGLUTAMINE SYNTHESIS ACCESSORY PROTEIN RV0574C-RELATED"/>
    <property type="match status" value="1"/>
</dbReference>
<evidence type="ECO:0000313" key="4">
    <source>
        <dbReference type="EMBL" id="MCU4743297.1"/>
    </source>
</evidence>
<dbReference type="SMART" id="SM00854">
    <property type="entry name" value="PGA_cap"/>
    <property type="match status" value="1"/>
</dbReference>
<dbReference type="PANTHER" id="PTHR33393:SF13">
    <property type="entry name" value="PGA BIOSYNTHESIS PROTEIN CAPA"/>
    <property type="match status" value="1"/>
</dbReference>
<evidence type="ECO:0000256" key="1">
    <source>
        <dbReference type="ARBA" id="ARBA00005662"/>
    </source>
</evidence>
<dbReference type="CDD" id="cd07381">
    <property type="entry name" value="MPP_CapA"/>
    <property type="match status" value="1"/>
</dbReference>